<keyword evidence="1" id="KW-0812">Transmembrane</keyword>
<proteinExistence type="predicted"/>
<keyword evidence="1" id="KW-1133">Transmembrane helix</keyword>
<evidence type="ECO:0000313" key="4">
    <source>
        <dbReference type="Proteomes" id="UP001597296"/>
    </source>
</evidence>
<accession>A0ABW5C7L0</accession>
<dbReference type="Pfam" id="PF14020">
    <property type="entry name" value="DUF4236"/>
    <property type="match status" value="1"/>
</dbReference>
<gene>
    <name evidence="3" type="ORF">ACFSNB_04945</name>
</gene>
<dbReference type="Proteomes" id="UP001597296">
    <property type="component" value="Unassembled WGS sequence"/>
</dbReference>
<dbReference type="EMBL" id="JBHUIY010000006">
    <property type="protein sequence ID" value="MFD2233145.1"/>
    <property type="molecule type" value="Genomic_DNA"/>
</dbReference>
<sequence>MGLRVRQVLKIAPGLWLNIGKGGISLSLGGRGATVNLGRQGVRGTVGLPGSGLSYSERVPLRGGARPSWIAIAVIVVSLILAGLTLVNPKLFPHVPSLSHLLSQLTK</sequence>
<feature type="transmembrane region" description="Helical" evidence="1">
    <location>
        <begin position="68"/>
        <end position="87"/>
    </location>
</feature>
<evidence type="ECO:0000259" key="2">
    <source>
        <dbReference type="Pfam" id="PF14020"/>
    </source>
</evidence>
<protein>
    <submittedName>
        <fullName evidence="3">DUF4236 domain-containing protein</fullName>
    </submittedName>
</protein>
<name>A0ABW5C7L0_9PROT</name>
<keyword evidence="4" id="KW-1185">Reference proteome</keyword>
<feature type="domain" description="DUF4236" evidence="2">
    <location>
        <begin position="3"/>
        <end position="56"/>
    </location>
</feature>
<reference evidence="4" key="1">
    <citation type="journal article" date="2019" name="Int. J. Syst. Evol. Microbiol.">
        <title>The Global Catalogue of Microorganisms (GCM) 10K type strain sequencing project: providing services to taxonomists for standard genome sequencing and annotation.</title>
        <authorList>
            <consortium name="The Broad Institute Genomics Platform"/>
            <consortium name="The Broad Institute Genome Sequencing Center for Infectious Disease"/>
            <person name="Wu L."/>
            <person name="Ma J."/>
        </authorList>
    </citation>
    <scope>NUCLEOTIDE SEQUENCE [LARGE SCALE GENOMIC DNA]</scope>
    <source>
        <strain evidence="4">KCTC 15012</strain>
    </source>
</reference>
<comment type="caution">
    <text evidence="3">The sequence shown here is derived from an EMBL/GenBank/DDBJ whole genome shotgun (WGS) entry which is preliminary data.</text>
</comment>
<evidence type="ECO:0000256" key="1">
    <source>
        <dbReference type="SAM" id="Phobius"/>
    </source>
</evidence>
<keyword evidence="1" id="KW-0472">Membrane</keyword>
<evidence type="ECO:0000313" key="3">
    <source>
        <dbReference type="EMBL" id="MFD2233145.1"/>
    </source>
</evidence>
<dbReference type="RefSeq" id="WP_377314926.1">
    <property type="nucleotide sequence ID" value="NZ_JBHUIY010000006.1"/>
</dbReference>
<organism evidence="3 4">
    <name type="scientific">Phaeospirillum tilakii</name>
    <dbReference type="NCBI Taxonomy" id="741673"/>
    <lineage>
        <taxon>Bacteria</taxon>
        <taxon>Pseudomonadati</taxon>
        <taxon>Pseudomonadota</taxon>
        <taxon>Alphaproteobacteria</taxon>
        <taxon>Rhodospirillales</taxon>
        <taxon>Rhodospirillaceae</taxon>
        <taxon>Phaeospirillum</taxon>
    </lineage>
</organism>
<dbReference type="InterPro" id="IPR025330">
    <property type="entry name" value="DUF4236"/>
</dbReference>